<comment type="similarity">
    <text evidence="5">Belongs to the creatininase superfamily.</text>
</comment>
<accession>A0A3S0AEZ4</accession>
<dbReference type="Pfam" id="PF02633">
    <property type="entry name" value="Creatininase"/>
    <property type="match status" value="1"/>
</dbReference>
<evidence type="ECO:0000313" key="7">
    <source>
        <dbReference type="EMBL" id="RTE54096.1"/>
    </source>
</evidence>
<dbReference type="Gene3D" id="3.40.50.10310">
    <property type="entry name" value="Creatininase"/>
    <property type="match status" value="1"/>
</dbReference>
<feature type="region of interest" description="Disordered" evidence="6">
    <location>
        <begin position="185"/>
        <end position="204"/>
    </location>
</feature>
<evidence type="ECO:0000313" key="8">
    <source>
        <dbReference type="Proteomes" id="UP000267585"/>
    </source>
</evidence>
<dbReference type="PANTHER" id="PTHR35005:SF1">
    <property type="entry name" value="2-AMINO-5-FORMYLAMINO-6-RIBOSYLAMINOPYRIMIDIN-4(3H)-ONE 5'-MONOPHOSPHATE DEFORMYLASE"/>
    <property type="match status" value="1"/>
</dbReference>
<name>A0A3S0AEZ4_9FLAO</name>
<keyword evidence="2" id="KW-0479">Metal-binding</keyword>
<evidence type="ECO:0000256" key="2">
    <source>
        <dbReference type="ARBA" id="ARBA00022723"/>
    </source>
</evidence>
<reference evidence="7 8" key="1">
    <citation type="submission" date="2018-11" db="EMBL/GenBank/DDBJ databases">
        <title>Arenibacter aquaticus sp.nov., a marine bacterium isolated from surface seawater in the South China Sea.</title>
        <authorList>
            <person name="Guo J."/>
            <person name="Sun J."/>
        </authorList>
    </citation>
    <scope>NUCLEOTIDE SEQUENCE [LARGE SCALE GENOMIC DNA]</scope>
    <source>
        <strain evidence="7 8">GUO666</strain>
    </source>
</reference>
<dbReference type="InterPro" id="IPR024087">
    <property type="entry name" value="Creatininase-like_sf"/>
</dbReference>
<dbReference type="Proteomes" id="UP000267585">
    <property type="component" value="Unassembled WGS sequence"/>
</dbReference>
<evidence type="ECO:0000256" key="1">
    <source>
        <dbReference type="ARBA" id="ARBA00001947"/>
    </source>
</evidence>
<comment type="caution">
    <text evidence="7">The sequence shown here is derived from an EMBL/GenBank/DDBJ whole genome shotgun (WGS) entry which is preliminary data.</text>
</comment>
<dbReference type="GO" id="GO:0016811">
    <property type="term" value="F:hydrolase activity, acting on carbon-nitrogen (but not peptide) bonds, in linear amides"/>
    <property type="evidence" value="ECO:0007669"/>
    <property type="project" value="TreeGrafter"/>
</dbReference>
<keyword evidence="4" id="KW-0862">Zinc</keyword>
<sequence>MTVKPLEHLQFERLNPLEIDQVLQQNSLVYIPLGAFEWHGLHLPVGLDSLTSHGICLRAADKTGGLVMPPFYYGMSGSIWHHPHTILIEDEEIFLKILKTTLTRLETIGIKKVVIFTGHFSLKQLEALITLKKDWLSIQNSLELSIFSISDCPTVKIEADHGAIFETSVLAEIDPNLVKLENLPPIDTYPANDPDGNSKGDHRRDPNNILFGIFGDDPRHYDKLTGKVIVNKIVDWLIQSI</sequence>
<evidence type="ECO:0000256" key="5">
    <source>
        <dbReference type="ARBA" id="ARBA00024029"/>
    </source>
</evidence>
<keyword evidence="8" id="KW-1185">Reference proteome</keyword>
<protein>
    <submittedName>
        <fullName evidence="7">Creatininase family protein</fullName>
    </submittedName>
</protein>
<dbReference type="GO" id="GO:0009231">
    <property type="term" value="P:riboflavin biosynthetic process"/>
    <property type="evidence" value="ECO:0007669"/>
    <property type="project" value="TreeGrafter"/>
</dbReference>
<dbReference type="EMBL" id="RQPJ01000003">
    <property type="protein sequence ID" value="RTE54096.1"/>
    <property type="molecule type" value="Genomic_DNA"/>
</dbReference>
<proteinExistence type="inferred from homology"/>
<dbReference type="PANTHER" id="PTHR35005">
    <property type="entry name" value="3-DEHYDRO-SCYLLO-INOSOSE HYDROLASE"/>
    <property type="match status" value="1"/>
</dbReference>
<evidence type="ECO:0000256" key="6">
    <source>
        <dbReference type="SAM" id="MobiDB-lite"/>
    </source>
</evidence>
<comment type="cofactor">
    <cofactor evidence="1">
        <name>Zn(2+)</name>
        <dbReference type="ChEBI" id="CHEBI:29105"/>
    </cofactor>
</comment>
<dbReference type="SUPFAM" id="SSF102215">
    <property type="entry name" value="Creatininase"/>
    <property type="match status" value="1"/>
</dbReference>
<dbReference type="OrthoDB" id="9801445at2"/>
<dbReference type="RefSeq" id="WP_126162084.1">
    <property type="nucleotide sequence ID" value="NZ_RQPJ01000003.1"/>
</dbReference>
<organism evidence="7 8">
    <name type="scientific">Arenibacter aquaticus</name>
    <dbReference type="NCBI Taxonomy" id="2489054"/>
    <lineage>
        <taxon>Bacteria</taxon>
        <taxon>Pseudomonadati</taxon>
        <taxon>Bacteroidota</taxon>
        <taxon>Flavobacteriia</taxon>
        <taxon>Flavobacteriales</taxon>
        <taxon>Flavobacteriaceae</taxon>
        <taxon>Arenibacter</taxon>
    </lineage>
</organism>
<keyword evidence="3" id="KW-0378">Hydrolase</keyword>
<dbReference type="AlphaFoldDB" id="A0A3S0AEZ4"/>
<dbReference type="InterPro" id="IPR003785">
    <property type="entry name" value="Creatininase/forma_Hydrolase"/>
</dbReference>
<evidence type="ECO:0000256" key="4">
    <source>
        <dbReference type="ARBA" id="ARBA00022833"/>
    </source>
</evidence>
<evidence type="ECO:0000256" key="3">
    <source>
        <dbReference type="ARBA" id="ARBA00022801"/>
    </source>
</evidence>
<dbReference type="GO" id="GO:0046872">
    <property type="term" value="F:metal ion binding"/>
    <property type="evidence" value="ECO:0007669"/>
    <property type="project" value="UniProtKB-KW"/>
</dbReference>
<gene>
    <name evidence="7" type="ORF">EHW67_09230</name>
</gene>